<evidence type="ECO:0000313" key="2">
    <source>
        <dbReference type="Proteomes" id="UP000295313"/>
    </source>
</evidence>
<name>A0A4R8I6R5_9FLAO</name>
<comment type="caution">
    <text evidence="1">The sequence shown here is derived from an EMBL/GenBank/DDBJ whole genome shotgun (WGS) entry which is preliminary data.</text>
</comment>
<accession>A0A4R8I6R5</accession>
<keyword evidence="2" id="KW-1185">Reference proteome</keyword>
<dbReference type="AlphaFoldDB" id="A0A4R8I6R5"/>
<sequence>MKPAKPTMLQLMIKKELPNPDTSQLSNTEKLTIYWIYPNENSPFMVGVKIFICTFPSSHQHPSENSPFRVGVQIYTIHHPSSNQSYTSPIQSL</sequence>
<reference evidence="1 2" key="1">
    <citation type="submission" date="2019-03" db="EMBL/GenBank/DDBJ databases">
        <title>Genomic Encyclopedia of Type Strains, Phase III (KMG-III): the genomes of soil and plant-associated and newly described type strains.</title>
        <authorList>
            <person name="Whitman W."/>
        </authorList>
    </citation>
    <scope>NUCLEOTIDE SEQUENCE [LARGE SCALE GENOMIC DNA]</scope>
    <source>
        <strain evidence="1 2">CGMCC 1.12802</strain>
    </source>
</reference>
<organism evidence="1 2">
    <name type="scientific">Epilithonimonas xixisoli</name>
    <dbReference type="NCBI Taxonomy" id="1476462"/>
    <lineage>
        <taxon>Bacteria</taxon>
        <taxon>Pseudomonadati</taxon>
        <taxon>Bacteroidota</taxon>
        <taxon>Flavobacteriia</taxon>
        <taxon>Flavobacteriales</taxon>
        <taxon>Weeksellaceae</taxon>
        <taxon>Chryseobacterium group</taxon>
        <taxon>Epilithonimonas</taxon>
    </lineage>
</organism>
<dbReference type="EMBL" id="SOEO01000002">
    <property type="protein sequence ID" value="TDX84085.1"/>
    <property type="molecule type" value="Genomic_DNA"/>
</dbReference>
<protein>
    <submittedName>
        <fullName evidence="1">Uncharacterized protein</fullName>
    </submittedName>
</protein>
<dbReference type="Proteomes" id="UP000295313">
    <property type="component" value="Unassembled WGS sequence"/>
</dbReference>
<evidence type="ECO:0000313" key="1">
    <source>
        <dbReference type="EMBL" id="TDX84085.1"/>
    </source>
</evidence>
<gene>
    <name evidence="1" type="ORF">B0I22_1681</name>
</gene>
<proteinExistence type="predicted"/>